<evidence type="ECO:0000313" key="2">
    <source>
        <dbReference type="EMBL" id="PQV56741.1"/>
    </source>
</evidence>
<evidence type="ECO:0000256" key="1">
    <source>
        <dbReference type="SAM" id="SignalP"/>
    </source>
</evidence>
<organism evidence="2 3">
    <name type="scientific">Albidovulum denitrificans</name>
    <dbReference type="NCBI Taxonomy" id="404881"/>
    <lineage>
        <taxon>Bacteria</taxon>
        <taxon>Pseudomonadati</taxon>
        <taxon>Pseudomonadota</taxon>
        <taxon>Alphaproteobacteria</taxon>
        <taxon>Rhodobacterales</taxon>
        <taxon>Paracoccaceae</taxon>
        <taxon>Albidovulum</taxon>
    </lineage>
</organism>
<keyword evidence="3" id="KW-1185">Reference proteome</keyword>
<dbReference type="AlphaFoldDB" id="A0A2S8S7E9"/>
<feature type="chain" id="PRO_5015680361" description="DUF2946 family protein" evidence="1">
    <location>
        <begin position="24"/>
        <end position="112"/>
    </location>
</feature>
<reference evidence="2 3" key="1">
    <citation type="submission" date="2018-02" db="EMBL/GenBank/DDBJ databases">
        <title>Genomic Encyclopedia of Archaeal and Bacterial Type Strains, Phase II (KMG-II): from individual species to whole genera.</title>
        <authorList>
            <person name="Goeker M."/>
        </authorList>
    </citation>
    <scope>NUCLEOTIDE SEQUENCE [LARGE SCALE GENOMIC DNA]</scope>
    <source>
        <strain evidence="2 3">DSM 18921</strain>
    </source>
</reference>
<comment type="caution">
    <text evidence="2">The sequence shown here is derived from an EMBL/GenBank/DDBJ whole genome shotgun (WGS) entry which is preliminary data.</text>
</comment>
<accession>A0A2S8S7E9</accession>
<dbReference type="EMBL" id="PVEP01000004">
    <property type="protein sequence ID" value="PQV56741.1"/>
    <property type="molecule type" value="Genomic_DNA"/>
</dbReference>
<gene>
    <name evidence="2" type="ORF">LX70_02315</name>
</gene>
<proteinExistence type="predicted"/>
<protein>
    <recommendedName>
        <fullName evidence="4">DUF2946 family protein</fullName>
    </recommendedName>
</protein>
<keyword evidence="1" id="KW-0732">Signal</keyword>
<evidence type="ECO:0000313" key="3">
    <source>
        <dbReference type="Proteomes" id="UP000238338"/>
    </source>
</evidence>
<name>A0A2S8S7E9_9RHOB</name>
<feature type="signal peptide" evidence="1">
    <location>
        <begin position="1"/>
        <end position="23"/>
    </location>
</feature>
<dbReference type="Proteomes" id="UP000238338">
    <property type="component" value="Unassembled WGS sequence"/>
</dbReference>
<sequence>MILRRLFLAVLFVALALAGSAEVARPAADGYDIAFLDGFCGDPPGPEDATPAHCPLCTIVATAILPARIVTPRALPAPRAVLLPPSGAIAPPSATHTLWPPNRAPPARLSLI</sequence>
<dbReference type="RefSeq" id="WP_105514903.1">
    <property type="nucleotide sequence ID" value="NZ_PVEP01000004.1"/>
</dbReference>
<evidence type="ECO:0008006" key="4">
    <source>
        <dbReference type="Google" id="ProtNLM"/>
    </source>
</evidence>